<feature type="domain" description="CCHC-type" evidence="3">
    <location>
        <begin position="410"/>
        <end position="425"/>
    </location>
</feature>
<dbReference type="OrthoDB" id="2645941at2759"/>
<keyword evidence="1" id="KW-0863">Zinc-finger</keyword>
<feature type="compositionally biased region" description="Basic and acidic residues" evidence="2">
    <location>
        <begin position="351"/>
        <end position="363"/>
    </location>
</feature>
<dbReference type="EMBL" id="JAAPAO010001970">
    <property type="protein sequence ID" value="KAF4648475.1"/>
    <property type="molecule type" value="Genomic_DNA"/>
</dbReference>
<evidence type="ECO:0000256" key="2">
    <source>
        <dbReference type="SAM" id="MobiDB-lite"/>
    </source>
</evidence>
<feature type="region of interest" description="Disordered" evidence="2">
    <location>
        <begin position="334"/>
        <end position="391"/>
    </location>
</feature>
<dbReference type="SUPFAM" id="SSF57756">
    <property type="entry name" value="Retrovirus zinc finger-like domains"/>
    <property type="match status" value="1"/>
</dbReference>
<gene>
    <name evidence="4" type="ORF">FOL47_003178</name>
</gene>
<name>A0A7J6KMF4_PERCH</name>
<dbReference type="PROSITE" id="PS50158">
    <property type="entry name" value="ZF_CCHC"/>
    <property type="match status" value="1"/>
</dbReference>
<feature type="compositionally biased region" description="Basic and acidic residues" evidence="2">
    <location>
        <begin position="379"/>
        <end position="391"/>
    </location>
</feature>
<keyword evidence="1" id="KW-0479">Metal-binding</keyword>
<feature type="non-terminal residue" evidence="4">
    <location>
        <position position="452"/>
    </location>
</feature>
<keyword evidence="5" id="KW-1185">Reference proteome</keyword>
<dbReference type="SMART" id="SM00343">
    <property type="entry name" value="ZnF_C2HC"/>
    <property type="match status" value="1"/>
</dbReference>
<comment type="caution">
    <text evidence="4">The sequence shown here is derived from an EMBL/GenBank/DDBJ whole genome shotgun (WGS) entry which is preliminary data.</text>
</comment>
<dbReference type="GO" id="GO:0003676">
    <property type="term" value="F:nucleic acid binding"/>
    <property type="evidence" value="ECO:0007669"/>
    <property type="project" value="InterPro"/>
</dbReference>
<accession>A0A7J6KMF4</accession>
<sequence length="452" mass="50717">REPISPLNLEHGASSEKGPGDLLRKAIASAAQATTELGWTWYSDKLTCMQLVEHAIGANPRSTAISYMQFVGSEGKPIGISLKALSKSWDIQQHWDGPREEGLDGIRAKKGNWRWSKFCRLLDFALSGVQGSAAPLRLLAYSFFLPRSVVAELRQMVVDHIVAIGSDGKSELNKEADIFSWRLIREPDTDASQSSVYMTTIKGAYEKWVNKCADLCKTVEDKMVELESCEDYSNPVLMLRRWSSLYKKAGHVDFSRIVEEEAYLCGKLSETKGLKLDWSFRACLFELVLQSCPRAHNHDSGFGTLVNDVRNKSTSPQDVLSRLQTAAIQNKESSIDDYIGRVPQKAPSYTDGRRGPKRSRDQTMTDSQTKQLRQGKSQRYKESDIPKMRASDSFKISPAEVSLRKHRGECFNCKKHGHIARDCPELQNNKQQISNASSAYCLTDVGLHKSDD</sequence>
<dbReference type="InterPro" id="IPR036875">
    <property type="entry name" value="Znf_CCHC_sf"/>
</dbReference>
<dbReference type="GO" id="GO:0008270">
    <property type="term" value="F:zinc ion binding"/>
    <property type="evidence" value="ECO:0007669"/>
    <property type="project" value="UniProtKB-KW"/>
</dbReference>
<organism evidence="4 5">
    <name type="scientific">Perkinsus chesapeaki</name>
    <name type="common">Clam parasite</name>
    <name type="synonym">Perkinsus andrewsi</name>
    <dbReference type="NCBI Taxonomy" id="330153"/>
    <lineage>
        <taxon>Eukaryota</taxon>
        <taxon>Sar</taxon>
        <taxon>Alveolata</taxon>
        <taxon>Perkinsozoa</taxon>
        <taxon>Perkinsea</taxon>
        <taxon>Perkinsida</taxon>
        <taxon>Perkinsidae</taxon>
        <taxon>Perkinsus</taxon>
    </lineage>
</organism>
<protein>
    <recommendedName>
        <fullName evidence="3">CCHC-type domain-containing protein</fullName>
    </recommendedName>
</protein>
<evidence type="ECO:0000256" key="1">
    <source>
        <dbReference type="PROSITE-ProRule" id="PRU00047"/>
    </source>
</evidence>
<dbReference type="Pfam" id="PF00098">
    <property type="entry name" value="zf-CCHC"/>
    <property type="match status" value="1"/>
</dbReference>
<evidence type="ECO:0000313" key="5">
    <source>
        <dbReference type="Proteomes" id="UP000591131"/>
    </source>
</evidence>
<dbReference type="AlphaFoldDB" id="A0A7J6KMF4"/>
<feature type="non-terminal residue" evidence="4">
    <location>
        <position position="1"/>
    </location>
</feature>
<feature type="compositionally biased region" description="Polar residues" evidence="2">
    <location>
        <begin position="364"/>
        <end position="377"/>
    </location>
</feature>
<evidence type="ECO:0000313" key="4">
    <source>
        <dbReference type="EMBL" id="KAF4648475.1"/>
    </source>
</evidence>
<proteinExistence type="predicted"/>
<dbReference type="Proteomes" id="UP000591131">
    <property type="component" value="Unassembled WGS sequence"/>
</dbReference>
<reference evidence="4 5" key="1">
    <citation type="submission" date="2020-04" db="EMBL/GenBank/DDBJ databases">
        <title>Perkinsus chesapeaki whole genome sequence.</title>
        <authorList>
            <person name="Bogema D.R."/>
        </authorList>
    </citation>
    <scope>NUCLEOTIDE SEQUENCE [LARGE SCALE GENOMIC DNA]</scope>
    <source>
        <strain evidence="4">ATCC PRA-425</strain>
    </source>
</reference>
<dbReference type="Gene3D" id="4.10.60.10">
    <property type="entry name" value="Zinc finger, CCHC-type"/>
    <property type="match status" value="1"/>
</dbReference>
<dbReference type="InterPro" id="IPR001878">
    <property type="entry name" value="Znf_CCHC"/>
</dbReference>
<keyword evidence="1" id="KW-0862">Zinc</keyword>
<evidence type="ECO:0000259" key="3">
    <source>
        <dbReference type="PROSITE" id="PS50158"/>
    </source>
</evidence>